<accession>A0A5B8KVV6</accession>
<dbReference type="EMBL" id="CP042301">
    <property type="protein sequence ID" value="QDY99685.1"/>
    <property type="molecule type" value="Genomic_DNA"/>
</dbReference>
<evidence type="ECO:0000313" key="2">
    <source>
        <dbReference type="EMBL" id="QDY99685.1"/>
    </source>
</evidence>
<dbReference type="AlphaFoldDB" id="A0A5B8KVV6"/>
<dbReference type="KEGG" id="niy:FQ775_04460"/>
<proteinExistence type="predicted"/>
<gene>
    <name evidence="2" type="ORF">FQ775_04460</name>
</gene>
<feature type="signal peptide" evidence="1">
    <location>
        <begin position="1"/>
        <end position="22"/>
    </location>
</feature>
<evidence type="ECO:0000313" key="3">
    <source>
        <dbReference type="Proteomes" id="UP000321389"/>
    </source>
</evidence>
<protein>
    <submittedName>
        <fullName evidence="2">Uncharacterized protein</fullName>
    </submittedName>
</protein>
<dbReference type="RefSeq" id="WP_146298339.1">
    <property type="nucleotide sequence ID" value="NZ_CP042301.2"/>
</dbReference>
<evidence type="ECO:0000256" key="1">
    <source>
        <dbReference type="SAM" id="SignalP"/>
    </source>
</evidence>
<feature type="chain" id="PRO_5022919490" evidence="1">
    <location>
        <begin position="23"/>
        <end position="95"/>
    </location>
</feature>
<dbReference type="Proteomes" id="UP000321389">
    <property type="component" value="Chromosome"/>
</dbReference>
<keyword evidence="1" id="KW-0732">Signal</keyword>
<keyword evidence="3" id="KW-1185">Reference proteome</keyword>
<organism evidence="2 3">
    <name type="scientific">Nitratireductor mangrovi</name>
    <dbReference type="NCBI Taxonomy" id="2599600"/>
    <lineage>
        <taxon>Bacteria</taxon>
        <taxon>Pseudomonadati</taxon>
        <taxon>Pseudomonadota</taxon>
        <taxon>Alphaproteobacteria</taxon>
        <taxon>Hyphomicrobiales</taxon>
        <taxon>Phyllobacteriaceae</taxon>
        <taxon>Nitratireductor</taxon>
    </lineage>
</organism>
<name>A0A5B8KVV6_9HYPH</name>
<sequence>MRRLVILAAAFAFALGTGIAMAQTMSTTSGDQASLFCDLCKAQDCSCNAAGDACVNCGGSLTANPGPSADAQVTRRMCQRAKGSFSRGACKLKQK</sequence>
<reference evidence="2" key="1">
    <citation type="submission" date="2020-04" db="EMBL/GenBank/DDBJ databases">
        <title>Nitratireductor sp. nov. isolated from mangrove soil.</title>
        <authorList>
            <person name="Ye Y."/>
        </authorList>
    </citation>
    <scope>NUCLEOTIDE SEQUENCE</scope>
    <source>
        <strain evidence="2">SY7</strain>
    </source>
</reference>